<reference evidence="12 13" key="1">
    <citation type="submission" date="2020-08" db="EMBL/GenBank/DDBJ databases">
        <title>Winkia gen. nov., sp. nov., isolated from faeces of the Anser albifrons in China.</title>
        <authorList>
            <person name="Liu Q."/>
        </authorList>
    </citation>
    <scope>NUCLEOTIDE SEQUENCE [LARGE SCALE GENOMIC DNA]</scope>
    <source>
        <strain evidence="12 13">C62</strain>
    </source>
</reference>
<dbReference type="InterPro" id="IPR022419">
    <property type="entry name" value="Porphobilin_deaminase_cofac_BS"/>
</dbReference>
<feature type="domain" description="Porphobilinogen deaminase N-terminal" evidence="10">
    <location>
        <begin position="4"/>
        <end position="206"/>
    </location>
</feature>
<evidence type="ECO:0000256" key="8">
    <source>
        <dbReference type="ARBA" id="ARBA00048169"/>
    </source>
</evidence>
<name>A0A8I0KQ51_9ACTO</name>
<evidence type="ECO:0000313" key="13">
    <source>
        <dbReference type="Proteomes" id="UP000627538"/>
    </source>
</evidence>
<dbReference type="EC" id="2.5.1.61" evidence="5 9"/>
<comment type="cofactor">
    <cofactor evidence="1">
        <name>dipyrromethane</name>
        <dbReference type="ChEBI" id="CHEBI:60342"/>
    </cofactor>
</comment>
<gene>
    <name evidence="12" type="primary">hemC</name>
    <name evidence="12" type="ORF">H8R10_05090</name>
</gene>
<dbReference type="Pfam" id="PF01379">
    <property type="entry name" value="Porphobil_deam"/>
    <property type="match status" value="1"/>
</dbReference>
<dbReference type="PIRSF" id="PIRSF001438">
    <property type="entry name" value="4pyrrol_synth_OHMeBilane_synth"/>
    <property type="match status" value="1"/>
</dbReference>
<evidence type="ECO:0000256" key="2">
    <source>
        <dbReference type="ARBA" id="ARBA00002869"/>
    </source>
</evidence>
<dbReference type="GO" id="GO:0005737">
    <property type="term" value="C:cytoplasm"/>
    <property type="evidence" value="ECO:0007669"/>
    <property type="project" value="UniProtKB-UniRule"/>
</dbReference>
<dbReference type="SUPFAM" id="SSF54782">
    <property type="entry name" value="Porphobilinogen deaminase (hydroxymethylbilane synthase), C-terminal domain"/>
    <property type="match status" value="1"/>
</dbReference>
<dbReference type="PROSITE" id="PS00533">
    <property type="entry name" value="PORPHOBILINOGEN_DEAM"/>
    <property type="match status" value="1"/>
</dbReference>
<evidence type="ECO:0000259" key="11">
    <source>
        <dbReference type="Pfam" id="PF03900"/>
    </source>
</evidence>
<evidence type="ECO:0000256" key="3">
    <source>
        <dbReference type="ARBA" id="ARBA00005638"/>
    </source>
</evidence>
<evidence type="ECO:0000256" key="9">
    <source>
        <dbReference type="NCBIfam" id="TIGR00212"/>
    </source>
</evidence>
<keyword evidence="6 12" id="KW-0808">Transferase</keyword>
<dbReference type="InterPro" id="IPR036803">
    <property type="entry name" value="Porphobilinogen_deaminase_C_sf"/>
</dbReference>
<dbReference type="Gene3D" id="3.30.160.40">
    <property type="entry name" value="Porphobilinogen deaminase, C-terminal domain"/>
    <property type="match status" value="1"/>
</dbReference>
<evidence type="ECO:0000256" key="5">
    <source>
        <dbReference type="ARBA" id="ARBA00012655"/>
    </source>
</evidence>
<evidence type="ECO:0000256" key="7">
    <source>
        <dbReference type="ARBA" id="ARBA00023244"/>
    </source>
</evidence>
<dbReference type="Gene3D" id="3.40.190.10">
    <property type="entry name" value="Periplasmic binding protein-like II"/>
    <property type="match status" value="2"/>
</dbReference>
<comment type="catalytic activity">
    <reaction evidence="8">
        <text>4 porphobilinogen + H2O = hydroxymethylbilane + 4 NH4(+)</text>
        <dbReference type="Rhea" id="RHEA:13185"/>
        <dbReference type="ChEBI" id="CHEBI:15377"/>
        <dbReference type="ChEBI" id="CHEBI:28938"/>
        <dbReference type="ChEBI" id="CHEBI:57845"/>
        <dbReference type="ChEBI" id="CHEBI:58126"/>
        <dbReference type="EC" id="2.5.1.61"/>
    </reaction>
</comment>
<dbReference type="Pfam" id="PF03900">
    <property type="entry name" value="Porphobil_deamC"/>
    <property type="match status" value="1"/>
</dbReference>
<keyword evidence="7" id="KW-0627">Porphyrin biosynthesis</keyword>
<dbReference type="PANTHER" id="PTHR11557:SF0">
    <property type="entry name" value="PORPHOBILINOGEN DEAMINASE"/>
    <property type="match status" value="1"/>
</dbReference>
<dbReference type="AlphaFoldDB" id="A0A8I0KQ51"/>
<evidence type="ECO:0000256" key="1">
    <source>
        <dbReference type="ARBA" id="ARBA00001916"/>
    </source>
</evidence>
<evidence type="ECO:0000256" key="4">
    <source>
        <dbReference type="ARBA" id="ARBA00011245"/>
    </source>
</evidence>
<dbReference type="PANTHER" id="PTHR11557">
    <property type="entry name" value="PORPHOBILINOGEN DEAMINASE"/>
    <property type="match status" value="1"/>
</dbReference>
<comment type="caution">
    <text evidence="12">The sequence shown here is derived from an EMBL/GenBank/DDBJ whole genome shotgun (WGS) entry which is preliminary data.</text>
</comment>
<comment type="subunit">
    <text evidence="4">Monomer.</text>
</comment>
<dbReference type="EMBL" id="JACRUO010000001">
    <property type="protein sequence ID" value="MBD3689600.1"/>
    <property type="molecule type" value="Genomic_DNA"/>
</dbReference>
<comment type="similarity">
    <text evidence="3">Belongs to the HMBS family.</text>
</comment>
<dbReference type="RefSeq" id="WP_191071635.1">
    <property type="nucleotide sequence ID" value="NZ_CP060506.1"/>
</dbReference>
<dbReference type="InterPro" id="IPR000860">
    <property type="entry name" value="HemC"/>
</dbReference>
<protein>
    <recommendedName>
        <fullName evidence="5 9">Hydroxymethylbilane synthase</fullName>
        <ecNumber evidence="5 9">2.5.1.61</ecNumber>
    </recommendedName>
</protein>
<organism evidence="12 13">
    <name type="scientific">Nanchangia anserum</name>
    <dbReference type="NCBI Taxonomy" id="2692125"/>
    <lineage>
        <taxon>Bacteria</taxon>
        <taxon>Bacillati</taxon>
        <taxon>Actinomycetota</taxon>
        <taxon>Actinomycetes</taxon>
        <taxon>Actinomycetales</taxon>
        <taxon>Actinomycetaceae</taxon>
        <taxon>Nanchangia</taxon>
    </lineage>
</organism>
<sequence length="338" mass="34418">MSVILGTRGSDLALTQSRTIAQALTERGIDVEMVTIRTEGDITRESLSRLGGVGVFAAALRLAMLNGRCHLAVHSFKDLPTAPVPGLCLAAVPERAPVADVLCSAQGRRLSELPEGALVGTGSIRRAAQLLAQRPDLRICDIRGNVPTRLGRVGGLEDGPGDLDAVVLAQAGLARLGLLGRAAEILPTSIMAPAPAQGALAIEASEAALAENSELADALASLNDPTARAAALAERGVLAHLEAGCAAPVGALATTEGSEIVLRASVCALDGSRRASASGSTPLPADDDAAHELGTRVGRDLLAAGAADIADLHAERVGVDPDYFALAPGRDRFGAARS</sequence>
<dbReference type="InterPro" id="IPR022417">
    <property type="entry name" value="Porphobilin_deaminase_N"/>
</dbReference>
<proteinExistence type="inferred from homology"/>
<dbReference type="GO" id="GO:0006783">
    <property type="term" value="P:heme biosynthetic process"/>
    <property type="evidence" value="ECO:0007669"/>
    <property type="project" value="TreeGrafter"/>
</dbReference>
<comment type="function">
    <text evidence="2">Tetrapolymerization of the monopyrrole PBG into the hydroxymethylbilane pre-uroporphyrinogen in several discrete steps.</text>
</comment>
<evidence type="ECO:0000313" key="12">
    <source>
        <dbReference type="EMBL" id="MBD3689600.1"/>
    </source>
</evidence>
<keyword evidence="13" id="KW-1185">Reference proteome</keyword>
<accession>A0A8I0KQ51</accession>
<dbReference type="GO" id="GO:0004418">
    <property type="term" value="F:hydroxymethylbilane synthase activity"/>
    <property type="evidence" value="ECO:0007669"/>
    <property type="project" value="UniProtKB-UniRule"/>
</dbReference>
<dbReference type="SUPFAM" id="SSF53850">
    <property type="entry name" value="Periplasmic binding protein-like II"/>
    <property type="match status" value="1"/>
</dbReference>
<dbReference type="PRINTS" id="PR00151">
    <property type="entry name" value="PORPHBDMNASE"/>
</dbReference>
<dbReference type="NCBIfam" id="TIGR00212">
    <property type="entry name" value="hemC"/>
    <property type="match status" value="1"/>
</dbReference>
<evidence type="ECO:0000256" key="6">
    <source>
        <dbReference type="ARBA" id="ARBA00022679"/>
    </source>
</evidence>
<feature type="domain" description="Porphobilinogen deaminase C-terminal" evidence="11">
    <location>
        <begin position="230"/>
        <end position="302"/>
    </location>
</feature>
<dbReference type="Proteomes" id="UP000627538">
    <property type="component" value="Unassembled WGS sequence"/>
</dbReference>
<dbReference type="FunFam" id="3.40.190.10:FF:000005">
    <property type="entry name" value="Porphobilinogen deaminase"/>
    <property type="match status" value="1"/>
</dbReference>
<dbReference type="InterPro" id="IPR022418">
    <property type="entry name" value="Porphobilinogen_deaminase_C"/>
</dbReference>
<evidence type="ECO:0000259" key="10">
    <source>
        <dbReference type="Pfam" id="PF01379"/>
    </source>
</evidence>